<name>A0A4Y9Z5N6_9AGAM</name>
<gene>
    <name evidence="1" type="ORF">EVG20_g2904</name>
</gene>
<dbReference type="STRING" id="205917.A0A4Y9Z5N6"/>
<dbReference type="EMBL" id="SEOQ01000121">
    <property type="protein sequence ID" value="TFY70035.1"/>
    <property type="molecule type" value="Genomic_DNA"/>
</dbReference>
<dbReference type="AlphaFoldDB" id="A0A4Y9Z5N6"/>
<evidence type="ECO:0000313" key="2">
    <source>
        <dbReference type="Proteomes" id="UP000298327"/>
    </source>
</evidence>
<protein>
    <submittedName>
        <fullName evidence="1">Uncharacterized protein</fullName>
    </submittedName>
</protein>
<evidence type="ECO:0000313" key="1">
    <source>
        <dbReference type="EMBL" id="TFY70035.1"/>
    </source>
</evidence>
<organism evidence="1 2">
    <name type="scientific">Dentipellis fragilis</name>
    <dbReference type="NCBI Taxonomy" id="205917"/>
    <lineage>
        <taxon>Eukaryota</taxon>
        <taxon>Fungi</taxon>
        <taxon>Dikarya</taxon>
        <taxon>Basidiomycota</taxon>
        <taxon>Agaricomycotina</taxon>
        <taxon>Agaricomycetes</taxon>
        <taxon>Russulales</taxon>
        <taxon>Hericiaceae</taxon>
        <taxon>Dentipellis</taxon>
    </lineage>
</organism>
<reference evidence="1 2" key="1">
    <citation type="submission" date="2019-02" db="EMBL/GenBank/DDBJ databases">
        <title>Genome sequencing of the rare red list fungi Dentipellis fragilis.</title>
        <authorList>
            <person name="Buettner E."/>
            <person name="Kellner H."/>
        </authorList>
    </citation>
    <scope>NUCLEOTIDE SEQUENCE [LARGE SCALE GENOMIC DNA]</scope>
    <source>
        <strain evidence="1 2">DSM 105465</strain>
    </source>
</reference>
<accession>A0A4Y9Z5N6</accession>
<dbReference type="OrthoDB" id="3200163at2759"/>
<sequence length="110" mass="12374">MGAFDYAEACVWDVPVVDKHMYARVRDAVQERWLTFAYGIPPWAEDRVYVFGPEGETGERSPTIFEGRRRRAVWKAALEPLGRELVNKVGVELSNGPPADATPAHVQAKF</sequence>
<proteinExistence type="predicted"/>
<keyword evidence="2" id="KW-1185">Reference proteome</keyword>
<comment type="caution">
    <text evidence="1">The sequence shown here is derived from an EMBL/GenBank/DDBJ whole genome shotgun (WGS) entry which is preliminary data.</text>
</comment>
<dbReference type="Proteomes" id="UP000298327">
    <property type="component" value="Unassembled WGS sequence"/>
</dbReference>